<evidence type="ECO:0000313" key="2">
    <source>
        <dbReference type="Proteomes" id="UP000823597"/>
    </source>
</evidence>
<dbReference type="EMBL" id="JADIME010000093">
    <property type="protein sequence ID" value="MBO8466098.1"/>
    <property type="molecule type" value="Genomic_DNA"/>
</dbReference>
<proteinExistence type="predicted"/>
<gene>
    <name evidence="1" type="ORF">IAB93_08935</name>
</gene>
<dbReference type="Proteomes" id="UP000823597">
    <property type="component" value="Unassembled WGS sequence"/>
</dbReference>
<reference evidence="1" key="2">
    <citation type="journal article" date="2021" name="PeerJ">
        <title>Extensive microbial diversity within the chicken gut microbiome revealed by metagenomics and culture.</title>
        <authorList>
            <person name="Gilroy R."/>
            <person name="Ravi A."/>
            <person name="Getino M."/>
            <person name="Pursley I."/>
            <person name="Horton D.L."/>
            <person name="Alikhan N.F."/>
            <person name="Baker D."/>
            <person name="Gharbi K."/>
            <person name="Hall N."/>
            <person name="Watson M."/>
            <person name="Adriaenssens E.M."/>
            <person name="Foster-Nyarko E."/>
            <person name="Jarju S."/>
            <person name="Secka A."/>
            <person name="Antonio M."/>
            <person name="Oren A."/>
            <person name="Chaudhuri R.R."/>
            <person name="La Ragione R."/>
            <person name="Hildebrand F."/>
            <person name="Pallen M.J."/>
        </authorList>
    </citation>
    <scope>NUCLEOTIDE SEQUENCE</scope>
    <source>
        <strain evidence="1">10037</strain>
    </source>
</reference>
<comment type="caution">
    <text evidence="1">The sequence shown here is derived from an EMBL/GenBank/DDBJ whole genome shotgun (WGS) entry which is preliminary data.</text>
</comment>
<sequence length="79" mass="9380">MDGVNRKLSHNYRLLENLAGNRTRLSSLEKEGFARQFYTGSGGFWTFRYYECYDMRYRISFGYLKVSKNNNDDKQSVTD</sequence>
<evidence type="ECO:0000313" key="1">
    <source>
        <dbReference type="EMBL" id="MBO8466098.1"/>
    </source>
</evidence>
<reference evidence="1" key="1">
    <citation type="submission" date="2020-10" db="EMBL/GenBank/DDBJ databases">
        <authorList>
            <person name="Gilroy R."/>
        </authorList>
    </citation>
    <scope>NUCLEOTIDE SEQUENCE</scope>
    <source>
        <strain evidence="1">10037</strain>
    </source>
</reference>
<accession>A0A9D9NA37</accession>
<protein>
    <submittedName>
        <fullName evidence="1">Uncharacterized protein</fullName>
    </submittedName>
</protein>
<name>A0A9D9NA37_9BACT</name>
<organism evidence="1 2">
    <name type="scientific">Candidatus Merdivivens pullistercoris</name>
    <dbReference type="NCBI Taxonomy" id="2840873"/>
    <lineage>
        <taxon>Bacteria</taxon>
        <taxon>Pseudomonadati</taxon>
        <taxon>Bacteroidota</taxon>
        <taxon>Bacteroidia</taxon>
        <taxon>Bacteroidales</taxon>
        <taxon>Muribaculaceae</taxon>
        <taxon>Muribaculaceae incertae sedis</taxon>
        <taxon>Candidatus Merdivivens</taxon>
    </lineage>
</organism>
<dbReference type="AlphaFoldDB" id="A0A9D9NA37"/>